<name>A0A4S2D344_9BACE</name>
<reference evidence="2 3" key="1">
    <citation type="submission" date="2019-04" db="EMBL/GenBank/DDBJ databases">
        <title>Microbes associate with the intestines of laboratory mice.</title>
        <authorList>
            <person name="Navarre W."/>
            <person name="Wong E."/>
            <person name="Huang K."/>
            <person name="Tropini C."/>
            <person name="Ng K."/>
            <person name="Yu B."/>
        </authorList>
    </citation>
    <scope>NUCLEOTIDE SEQUENCE [LARGE SCALE GENOMIC DNA]</scope>
    <source>
        <strain evidence="2 3">NM63_1-25</strain>
    </source>
</reference>
<dbReference type="Pfam" id="PF13274">
    <property type="entry name" value="SocA_Panacea"/>
    <property type="match status" value="1"/>
</dbReference>
<protein>
    <submittedName>
        <fullName evidence="2">DUF4065 domain-containing protein</fullName>
    </submittedName>
</protein>
<dbReference type="InterPro" id="IPR025272">
    <property type="entry name" value="SocA_Panacea"/>
</dbReference>
<dbReference type="RefSeq" id="WP_135999608.1">
    <property type="nucleotide sequence ID" value="NZ_SRYX01000029.1"/>
</dbReference>
<accession>A0A4S2D344</accession>
<feature type="domain" description="Antitoxin SocA-like Panacea" evidence="1">
    <location>
        <begin position="28"/>
        <end position="140"/>
    </location>
</feature>
<evidence type="ECO:0000259" key="1">
    <source>
        <dbReference type="Pfam" id="PF13274"/>
    </source>
</evidence>
<evidence type="ECO:0000313" key="2">
    <source>
        <dbReference type="EMBL" id="TGY35495.1"/>
    </source>
</evidence>
<dbReference type="AlphaFoldDB" id="A0A4S2D344"/>
<gene>
    <name evidence="2" type="ORF">E5353_09235</name>
</gene>
<comment type="caution">
    <text evidence="2">The sequence shown here is derived from an EMBL/GenBank/DDBJ whole genome shotgun (WGS) entry which is preliminary data.</text>
</comment>
<evidence type="ECO:0000313" key="3">
    <source>
        <dbReference type="Proteomes" id="UP000309566"/>
    </source>
</evidence>
<dbReference type="EMBL" id="SRYX01000029">
    <property type="protein sequence ID" value="TGY35495.1"/>
    <property type="molecule type" value="Genomic_DNA"/>
</dbReference>
<organism evidence="2 3">
    <name type="scientific">Bacteroides caecimuris</name>
    <dbReference type="NCBI Taxonomy" id="1796613"/>
    <lineage>
        <taxon>Bacteria</taxon>
        <taxon>Pseudomonadati</taxon>
        <taxon>Bacteroidota</taxon>
        <taxon>Bacteroidia</taxon>
        <taxon>Bacteroidales</taxon>
        <taxon>Bacteroidaceae</taxon>
        <taxon>Bacteroides</taxon>
    </lineage>
</organism>
<proteinExistence type="predicted"/>
<dbReference type="Proteomes" id="UP000309566">
    <property type="component" value="Unassembled WGS sequence"/>
</dbReference>
<sequence>MLAYEQKKLIQVVLYILNKTGGIDYYHIFKILYFAELKHLAKWGHRIIADDFYALEYGPVPTKLYDAVKGNNAPQTQLADLLKSSTRFAGNDAPNVLLPTCDADLNYISASEIEALNSSIEENVQLTFSQLKDKSHDSAWGEAFRRENGAKIISPVSMAKVMSADNATIEYIKEQLELEKELA</sequence>